<comment type="similarity">
    <text evidence="2 7">Belongs to the acyl-CoA dehydrogenase family.</text>
</comment>
<dbReference type="FunFam" id="1.20.140.10:FF:000001">
    <property type="entry name" value="Acyl-CoA dehydrogenase"/>
    <property type="match status" value="1"/>
</dbReference>
<dbReference type="InterPro" id="IPR009075">
    <property type="entry name" value="AcylCo_DH/oxidase_C"/>
</dbReference>
<evidence type="ECO:0000313" key="12">
    <source>
        <dbReference type="Proteomes" id="UP000525298"/>
    </source>
</evidence>
<dbReference type="SUPFAM" id="SSF56645">
    <property type="entry name" value="Acyl-CoA dehydrogenase NM domain-like"/>
    <property type="match status" value="1"/>
</dbReference>
<evidence type="ECO:0000259" key="8">
    <source>
        <dbReference type="Pfam" id="PF00441"/>
    </source>
</evidence>
<dbReference type="Gene3D" id="1.20.140.10">
    <property type="entry name" value="Butyryl-CoA Dehydrogenase, subunit A, domain 3"/>
    <property type="match status" value="1"/>
</dbReference>
<dbReference type="PIRSF" id="PIRSF016578">
    <property type="entry name" value="HsaA"/>
    <property type="match status" value="1"/>
</dbReference>
<sequence>MHFELDKSHKEIQKAVREFVRAQFDREMIIESLKTGDLPAGVRKKAAQLGFSGIHIPDEYDGGGMGLFEYVLAAEQMCRKDASAGMALMLSGFGAECLFDPGRKNLAEKYLPPVAGGKMRAGAALFEPGAGADISGTQTTAAASGDHWIINGNKAYVPNGTRAGFYVVLCATREDADPSDSAINTGDRQSLIIVDADTPGVTAESAGPTLGAGMVDFAHVGFQNAAVSVKNIIGSPGQGLGRSLSFLNQARIQAAAMALGTGQGAFDRALDYTRQRSQFGKKLAQFQVTRHKLADMAAGLESARLSVYQAAKAFDEGTCDAKTAAAAKLTAANAAMTAADEAVQLLGGYGYMTEYEVEHFYRDAKTLEIFLGSPAVLKDVIAGGLIGKLR</sequence>
<dbReference type="Gene3D" id="2.40.110.10">
    <property type="entry name" value="Butyryl-CoA Dehydrogenase, subunit A, domain 2"/>
    <property type="match status" value="1"/>
</dbReference>
<proteinExistence type="inferred from homology"/>
<accession>A0A7W0HK70</accession>
<dbReference type="Proteomes" id="UP000525298">
    <property type="component" value="Unassembled WGS sequence"/>
</dbReference>
<evidence type="ECO:0000256" key="2">
    <source>
        <dbReference type="ARBA" id="ARBA00009347"/>
    </source>
</evidence>
<organism evidence="11 12">
    <name type="scientific">Desulfosalsimonas propionicica</name>
    <dbReference type="NCBI Taxonomy" id="332175"/>
    <lineage>
        <taxon>Bacteria</taxon>
        <taxon>Pseudomonadati</taxon>
        <taxon>Thermodesulfobacteriota</taxon>
        <taxon>Desulfobacteria</taxon>
        <taxon>Desulfobacterales</taxon>
        <taxon>Desulfosalsimonadaceae</taxon>
        <taxon>Desulfosalsimonas</taxon>
    </lineage>
</organism>
<dbReference type="Pfam" id="PF00441">
    <property type="entry name" value="Acyl-CoA_dh_1"/>
    <property type="match status" value="1"/>
</dbReference>
<comment type="cofactor">
    <cofactor evidence="1 7">
        <name>FAD</name>
        <dbReference type="ChEBI" id="CHEBI:57692"/>
    </cofactor>
</comment>
<evidence type="ECO:0000256" key="5">
    <source>
        <dbReference type="ARBA" id="ARBA00022827"/>
    </source>
</evidence>
<evidence type="ECO:0000256" key="4">
    <source>
        <dbReference type="ARBA" id="ARBA00022630"/>
    </source>
</evidence>
<keyword evidence="6 7" id="KW-0560">Oxidoreductase</keyword>
<dbReference type="PANTHER" id="PTHR43884">
    <property type="entry name" value="ACYL-COA DEHYDROGENASE"/>
    <property type="match status" value="1"/>
</dbReference>
<dbReference type="AlphaFoldDB" id="A0A7W0HK70"/>
<dbReference type="Pfam" id="PF02771">
    <property type="entry name" value="Acyl-CoA_dh_N"/>
    <property type="match status" value="1"/>
</dbReference>
<reference evidence="11 12" key="1">
    <citation type="submission" date="2020-07" db="EMBL/GenBank/DDBJ databases">
        <title>Genomic Encyclopedia of Type Strains, Phase IV (KMG-IV): sequencing the most valuable type-strain genomes for metagenomic binning, comparative biology and taxonomic classification.</title>
        <authorList>
            <person name="Goeker M."/>
        </authorList>
    </citation>
    <scope>NUCLEOTIDE SEQUENCE [LARGE SCALE GENOMIC DNA]</scope>
    <source>
        <strain evidence="11 12">DSM 17721</strain>
    </source>
</reference>
<dbReference type="SUPFAM" id="SSF47203">
    <property type="entry name" value="Acyl-CoA dehydrogenase C-terminal domain-like"/>
    <property type="match status" value="1"/>
</dbReference>
<name>A0A7W0HK70_9BACT</name>
<dbReference type="InterPro" id="IPR013786">
    <property type="entry name" value="AcylCoA_DH/ox_N"/>
</dbReference>
<feature type="domain" description="Acyl-CoA dehydrogenase/oxidase C-terminal" evidence="8">
    <location>
        <begin position="237"/>
        <end position="384"/>
    </location>
</feature>
<evidence type="ECO:0000259" key="9">
    <source>
        <dbReference type="Pfam" id="PF02770"/>
    </source>
</evidence>
<dbReference type="RefSeq" id="WP_181550641.1">
    <property type="nucleotide sequence ID" value="NZ_JACDUS010000003.1"/>
</dbReference>
<keyword evidence="12" id="KW-1185">Reference proteome</keyword>
<dbReference type="Gene3D" id="1.10.540.10">
    <property type="entry name" value="Acyl-CoA dehydrogenase/oxidase, N-terminal domain"/>
    <property type="match status" value="1"/>
</dbReference>
<evidence type="ECO:0000256" key="1">
    <source>
        <dbReference type="ARBA" id="ARBA00001974"/>
    </source>
</evidence>
<gene>
    <name evidence="11" type="ORF">HNR65_001295</name>
</gene>
<dbReference type="GO" id="GO:0003995">
    <property type="term" value="F:acyl-CoA dehydrogenase activity"/>
    <property type="evidence" value="ECO:0007669"/>
    <property type="project" value="TreeGrafter"/>
</dbReference>
<evidence type="ECO:0000259" key="10">
    <source>
        <dbReference type="Pfam" id="PF02771"/>
    </source>
</evidence>
<evidence type="ECO:0000256" key="3">
    <source>
        <dbReference type="ARBA" id="ARBA00011881"/>
    </source>
</evidence>
<evidence type="ECO:0000313" key="11">
    <source>
        <dbReference type="EMBL" id="MBA2880969.1"/>
    </source>
</evidence>
<dbReference type="Pfam" id="PF02770">
    <property type="entry name" value="Acyl-CoA_dh_M"/>
    <property type="match status" value="1"/>
</dbReference>
<dbReference type="InterPro" id="IPR037069">
    <property type="entry name" value="AcylCoA_DH/ox_N_sf"/>
</dbReference>
<evidence type="ECO:0000256" key="7">
    <source>
        <dbReference type="RuleBase" id="RU362125"/>
    </source>
</evidence>
<dbReference type="PANTHER" id="PTHR43884:SF12">
    <property type="entry name" value="ISOVALERYL-COA DEHYDROGENASE, MITOCHONDRIAL-RELATED"/>
    <property type="match status" value="1"/>
</dbReference>
<dbReference type="InterPro" id="IPR006091">
    <property type="entry name" value="Acyl-CoA_Oxase/DH_mid-dom"/>
</dbReference>
<dbReference type="InterPro" id="IPR046373">
    <property type="entry name" value="Acyl-CoA_Oxase/DH_mid-dom_sf"/>
</dbReference>
<dbReference type="InterPro" id="IPR036250">
    <property type="entry name" value="AcylCo_DH-like_C"/>
</dbReference>
<dbReference type="EMBL" id="JACDUS010000003">
    <property type="protein sequence ID" value="MBA2880969.1"/>
    <property type="molecule type" value="Genomic_DNA"/>
</dbReference>
<protein>
    <submittedName>
        <fullName evidence="11">Alkylation response protein AidB-like acyl-CoA dehydrogenase</fullName>
    </submittedName>
</protein>
<dbReference type="GO" id="GO:0050660">
    <property type="term" value="F:flavin adenine dinucleotide binding"/>
    <property type="evidence" value="ECO:0007669"/>
    <property type="project" value="InterPro"/>
</dbReference>
<keyword evidence="5 7" id="KW-0274">FAD</keyword>
<feature type="domain" description="Acyl-CoA dehydrogenase/oxidase N-terminal" evidence="10">
    <location>
        <begin position="8"/>
        <end position="117"/>
    </location>
</feature>
<comment type="subunit">
    <text evidence="3">Homotetramer.</text>
</comment>
<feature type="domain" description="Acyl-CoA oxidase/dehydrogenase middle" evidence="9">
    <location>
        <begin position="124"/>
        <end position="224"/>
    </location>
</feature>
<dbReference type="InterPro" id="IPR009100">
    <property type="entry name" value="AcylCoA_DH/oxidase_NM_dom_sf"/>
</dbReference>
<keyword evidence="4 7" id="KW-0285">Flavoprotein</keyword>
<comment type="caution">
    <text evidence="11">The sequence shown here is derived from an EMBL/GenBank/DDBJ whole genome shotgun (WGS) entry which is preliminary data.</text>
</comment>
<evidence type="ECO:0000256" key="6">
    <source>
        <dbReference type="ARBA" id="ARBA00023002"/>
    </source>
</evidence>